<dbReference type="SUPFAM" id="SSF56935">
    <property type="entry name" value="Porins"/>
    <property type="match status" value="1"/>
</dbReference>
<dbReference type="Proteomes" id="UP001226574">
    <property type="component" value="Unassembled WGS sequence"/>
</dbReference>
<reference evidence="2 3" key="1">
    <citation type="submission" date="2023-08" db="EMBL/GenBank/DDBJ databases">
        <title>Pseudoalteromonas haloplanktis LL1 genome.</title>
        <authorList>
            <person name="Wu S."/>
        </authorList>
    </citation>
    <scope>NUCLEOTIDE SEQUENCE [LARGE SCALE GENOMIC DNA]</scope>
    <source>
        <strain evidence="2 3">LL1</strain>
    </source>
</reference>
<dbReference type="EMBL" id="JAVIFY010000002">
    <property type="protein sequence ID" value="MDQ9090592.1"/>
    <property type="molecule type" value="Genomic_DNA"/>
</dbReference>
<dbReference type="InterPro" id="IPR045748">
    <property type="entry name" value="DcaP"/>
</dbReference>
<evidence type="ECO:0000256" key="1">
    <source>
        <dbReference type="SAM" id="Coils"/>
    </source>
</evidence>
<feature type="coiled-coil region" evidence="1">
    <location>
        <begin position="24"/>
        <end position="58"/>
    </location>
</feature>
<keyword evidence="1" id="KW-0175">Coiled coil</keyword>
<organism evidence="2 3">
    <name type="scientific">Pseudoalteromonas haloplanktis</name>
    <name type="common">Alteromonas haloplanktis</name>
    <dbReference type="NCBI Taxonomy" id="228"/>
    <lineage>
        <taxon>Bacteria</taxon>
        <taxon>Pseudomonadati</taxon>
        <taxon>Pseudomonadota</taxon>
        <taxon>Gammaproteobacteria</taxon>
        <taxon>Alteromonadales</taxon>
        <taxon>Pseudoalteromonadaceae</taxon>
        <taxon>Pseudoalteromonas</taxon>
    </lineage>
</organism>
<gene>
    <name evidence="2" type="ORF">RC083_03170</name>
</gene>
<proteinExistence type="predicted"/>
<accession>A0ABU1B8Q3</accession>
<sequence length="465" mass="51489">MKIFHRSVCATAVATILSLQPVLANETDKRLDKLEKRLAELEQQVAQKDRKIEELERETVVTAHLADKAAEVAISSALFTRFLERPSYQFDAPDKSIQLTNSDTTLQIGGQIWLDAIYNSGEMTNRAGFQPSSIAYDEGATHDKTTLSAGQSNLTINSSTPTQYGAMTTRFGVDLFDSQGNAKFNLTHLWGELGNWGAGQTFSGFMDIDAFPNIMDYWGPNSVVFARQPQLRYNLHTNTDDKFMFTIEKSDADLALPNFVTGNDFLYVEQNDLPDITASYINGFTKGYIKSSIILRQLGYETSSSDDKVIGWGINVSGKYAIDRKNTLKYQLTHGEGIGRYINDACCSYYADGTADGVATGGSDAGVDINGKLQAIPITVGYAYLDHQWSDKYTSSIGFGYVEIDNIDSQRSRALSSSFYSNVNLIWNPTPMSRVGVELQYGKVESFGNEDADNVRLQTSIGFKY</sequence>
<dbReference type="Pfam" id="PF19577">
    <property type="entry name" value="DcaP"/>
    <property type="match status" value="1"/>
</dbReference>
<comment type="caution">
    <text evidence="2">The sequence shown here is derived from an EMBL/GenBank/DDBJ whole genome shotgun (WGS) entry which is preliminary data.</text>
</comment>
<protein>
    <submittedName>
        <fullName evidence="2">DcaP family trimeric outer membrane transporter</fullName>
    </submittedName>
</protein>
<evidence type="ECO:0000313" key="3">
    <source>
        <dbReference type="Proteomes" id="UP001226574"/>
    </source>
</evidence>
<name>A0ABU1B8Q3_PSEHA</name>
<keyword evidence="3" id="KW-1185">Reference proteome</keyword>
<evidence type="ECO:0000313" key="2">
    <source>
        <dbReference type="EMBL" id="MDQ9090592.1"/>
    </source>
</evidence>
<dbReference type="RefSeq" id="WP_016707284.1">
    <property type="nucleotide sequence ID" value="NZ_JAVIFY010000002.1"/>
</dbReference>